<evidence type="ECO:0000313" key="2">
    <source>
        <dbReference type="EMBL" id="OBZ73728.1"/>
    </source>
</evidence>
<evidence type="ECO:0000313" key="3">
    <source>
        <dbReference type="Proteomes" id="UP000092993"/>
    </source>
</evidence>
<dbReference type="EMBL" id="LUGG01000006">
    <property type="protein sequence ID" value="OBZ73728.1"/>
    <property type="molecule type" value="Genomic_DNA"/>
</dbReference>
<sequence length="103" mass="11774">MEWKAEETHTLTMRGNNQRSIPKIALNETMGLTSRHSPDFGQSAKPKTCRLLILAIAEGKNYIERVVGKIVEDIDKPWKTHRRIKKTKVHQTIVVDQIATARV</sequence>
<evidence type="ECO:0000256" key="1">
    <source>
        <dbReference type="SAM" id="MobiDB-lite"/>
    </source>
</evidence>
<feature type="region of interest" description="Disordered" evidence="1">
    <location>
        <begin position="1"/>
        <end position="22"/>
    </location>
</feature>
<gene>
    <name evidence="2" type="ORF">A0H81_06232</name>
</gene>
<feature type="compositionally biased region" description="Polar residues" evidence="1">
    <location>
        <begin position="10"/>
        <end position="20"/>
    </location>
</feature>
<keyword evidence="3" id="KW-1185">Reference proteome</keyword>
<dbReference type="AlphaFoldDB" id="A0A1C7MA30"/>
<organism evidence="2 3">
    <name type="scientific">Grifola frondosa</name>
    <name type="common">Maitake</name>
    <name type="synonym">Polyporus frondosus</name>
    <dbReference type="NCBI Taxonomy" id="5627"/>
    <lineage>
        <taxon>Eukaryota</taxon>
        <taxon>Fungi</taxon>
        <taxon>Dikarya</taxon>
        <taxon>Basidiomycota</taxon>
        <taxon>Agaricomycotina</taxon>
        <taxon>Agaricomycetes</taxon>
        <taxon>Polyporales</taxon>
        <taxon>Grifolaceae</taxon>
        <taxon>Grifola</taxon>
    </lineage>
</organism>
<accession>A0A1C7MA30</accession>
<reference evidence="2 3" key="1">
    <citation type="submission" date="2016-03" db="EMBL/GenBank/DDBJ databases">
        <title>Whole genome sequencing of Grifola frondosa 9006-11.</title>
        <authorList>
            <person name="Min B."/>
            <person name="Park H."/>
            <person name="Kim J.-G."/>
            <person name="Cho H."/>
            <person name="Oh Y.-L."/>
            <person name="Kong W.-S."/>
            <person name="Choi I.-G."/>
        </authorList>
    </citation>
    <scope>NUCLEOTIDE SEQUENCE [LARGE SCALE GENOMIC DNA]</scope>
    <source>
        <strain evidence="2 3">9006-11</strain>
    </source>
</reference>
<comment type="caution">
    <text evidence="2">The sequence shown here is derived from an EMBL/GenBank/DDBJ whole genome shotgun (WGS) entry which is preliminary data.</text>
</comment>
<dbReference type="Proteomes" id="UP000092993">
    <property type="component" value="Unassembled WGS sequence"/>
</dbReference>
<protein>
    <submittedName>
        <fullName evidence="2">Uncharacterized protein</fullName>
    </submittedName>
</protein>
<proteinExistence type="predicted"/>
<name>A0A1C7MA30_GRIFR</name>